<keyword evidence="3" id="KW-1133">Transmembrane helix</keyword>
<accession>A0A8J6YTW9</accession>
<dbReference type="EMBL" id="JACVXA010000009">
    <property type="protein sequence ID" value="MBE3637462.1"/>
    <property type="molecule type" value="Genomic_DNA"/>
</dbReference>
<feature type="transmembrane region" description="Helical" evidence="3">
    <location>
        <begin position="415"/>
        <end position="448"/>
    </location>
</feature>
<reference evidence="5" key="1">
    <citation type="submission" date="2020-09" db="EMBL/GenBank/DDBJ databases">
        <title>A novel bacterium of genus Mangrovicoccus, isolated from South China Sea.</title>
        <authorList>
            <person name="Huang H."/>
            <person name="Mo K."/>
            <person name="Hu Y."/>
        </authorList>
    </citation>
    <scope>NUCLEOTIDE SEQUENCE</scope>
    <source>
        <strain evidence="5">HB182678</strain>
    </source>
</reference>
<feature type="transmembrane region" description="Helical" evidence="3">
    <location>
        <begin position="387"/>
        <end position="408"/>
    </location>
</feature>
<keyword evidence="2" id="KW-0175">Coiled coil</keyword>
<feature type="coiled-coil region" evidence="2">
    <location>
        <begin position="19"/>
        <end position="46"/>
    </location>
</feature>
<dbReference type="AlphaFoldDB" id="A0A8J6YTW9"/>
<name>A0A8J6YTW9_9RHOB</name>
<evidence type="ECO:0000313" key="5">
    <source>
        <dbReference type="EMBL" id="MBE3637462.1"/>
    </source>
</evidence>
<keyword evidence="1" id="KW-1188">Viral release from host cell</keyword>
<keyword evidence="6" id="KW-1185">Reference proteome</keyword>
<gene>
    <name evidence="5" type="ORF">ICN82_04500</name>
</gene>
<evidence type="ECO:0000256" key="2">
    <source>
        <dbReference type="SAM" id="Coils"/>
    </source>
</evidence>
<evidence type="ECO:0000256" key="3">
    <source>
        <dbReference type="SAM" id="Phobius"/>
    </source>
</evidence>
<evidence type="ECO:0000259" key="4">
    <source>
        <dbReference type="Pfam" id="PF10145"/>
    </source>
</evidence>
<dbReference type="PANTHER" id="PTHR37813:SF1">
    <property type="entry name" value="FELS-2 PROPHAGE PROTEIN"/>
    <property type="match status" value="1"/>
</dbReference>
<organism evidence="5 6">
    <name type="scientific">Mangrovicoccus algicola</name>
    <dbReference type="NCBI Taxonomy" id="2771008"/>
    <lineage>
        <taxon>Bacteria</taxon>
        <taxon>Pseudomonadati</taxon>
        <taxon>Pseudomonadota</taxon>
        <taxon>Alphaproteobacteria</taxon>
        <taxon>Rhodobacterales</taxon>
        <taxon>Paracoccaceae</taxon>
        <taxon>Mangrovicoccus</taxon>
    </lineage>
</organism>
<dbReference type="Pfam" id="PF10145">
    <property type="entry name" value="PhageMin_Tail"/>
    <property type="match status" value="1"/>
</dbReference>
<dbReference type="Proteomes" id="UP000609121">
    <property type="component" value="Unassembled WGS sequence"/>
</dbReference>
<dbReference type="PANTHER" id="PTHR37813">
    <property type="entry name" value="FELS-2 PROPHAGE PROTEIN"/>
    <property type="match status" value="1"/>
</dbReference>
<sequence length="1097" mass="111514">MSMLNALIGALRVDLGMNSAAFQEGVTNAQRQMRQLEKEFAKIGRRMQGVGQSLSVAVTAPIAGIGATSLRAAGNFEAAMNRIGAVTGASQQQMKQLGEMAQDLGRTTQFSATEAAGAIEMLAKNGLGASDILGGALSASLSLAAASGADLSTAGDIATDVMMQFGKEAGDLGAVVDGISGVLINSKFGIDDYALALAQSGGVAGNVGVSFEDFNAALAATSSLFASGSDAGTSLKTMLQRLVPASGPAAAAMEKLGLEFFDAQGNMKDMREIAQELQDGLAGLSEEAKTDALSTIFGTDAMRSAIGLAQGGAEAIDRLHAAIGRASATEQAEARMAGFNGALRKLASAFEALQLAIANSGLLEFATRMTDRLTGLVSWLSMLDPEILRFGTVIAGVAAAIGPALMAMGALAKGFALAAGGAALIASPVGIAVAAIAGLAAAGAAIVANWDAIAERWPGLASAVSAFGEAFRAAQPFLQGALDVFLQVADWSAGMLADNLRIVAGLLTGDWAAAWDAAARNGTRWQEAYTLATGRVRDVVNELIGDVLDALEGLAADALAAMQEVAANIAAGLMDGLRARWKGVRDGIRGLFSDVTETAEDELEIRSPSRVFKRIGEFLVDGLTAGIRARAPEAEAAVKALAARLAMIGEGAMQGVTGAISSGIASGNIGSIGGGIGSALGSAAQNGFGTILQSGLDAWMTGKNGWAVMTGGLGTSIAGLTTAVSGLSTAMAGGFASGLAGMGAVVSAGLPLVGMAVSAWKIGDALIKGFSSKKLKKAGIGLEVEDGAVDGETYRKYRKSSWWGAKTSTSWKYSDLSQSALAPIQEAVDAVRGGVVAAYEAIGVTASTALVEGFDYASRRISTKGKSDSRIQSAIEDWVEGYADAFSKAIGGLKAAAVEELAAVFTALAPLGQKLTGALEEMSAAAAGLIELAGDRDAFGGLLSGFQAAFYTAQEQWQMAADALAGAFGQLGLVVPGTAREFRDLVNAQDLMTEAGRETYVALLGLSDAFAAVHGDVANATAGLSYDDGWYRSEFDARMAAIAAANGGGILQEAAFGPGGVTYGGAALTAEGNGLMRKLLEIYESWDENGMPPERAF</sequence>
<keyword evidence="3" id="KW-0472">Membrane</keyword>
<keyword evidence="3" id="KW-0812">Transmembrane</keyword>
<dbReference type="InterPro" id="IPR010090">
    <property type="entry name" value="Phage_tape_meas"/>
</dbReference>
<evidence type="ECO:0000256" key="1">
    <source>
        <dbReference type="ARBA" id="ARBA00022612"/>
    </source>
</evidence>
<dbReference type="RefSeq" id="WP_193180097.1">
    <property type="nucleotide sequence ID" value="NZ_JACVXA010000009.1"/>
</dbReference>
<proteinExistence type="predicted"/>
<dbReference type="NCBIfam" id="TIGR01760">
    <property type="entry name" value="tape_meas_TP901"/>
    <property type="match status" value="1"/>
</dbReference>
<feature type="domain" description="Phage tail tape measure protein" evidence="4">
    <location>
        <begin position="99"/>
        <end position="298"/>
    </location>
</feature>
<comment type="caution">
    <text evidence="5">The sequence shown here is derived from an EMBL/GenBank/DDBJ whole genome shotgun (WGS) entry which is preliminary data.</text>
</comment>
<evidence type="ECO:0000313" key="6">
    <source>
        <dbReference type="Proteomes" id="UP000609121"/>
    </source>
</evidence>
<protein>
    <submittedName>
        <fullName evidence="5">Phage tail tape measure protein</fullName>
    </submittedName>
</protein>